<comment type="caution">
    <text evidence="6">The sequence shown here is derived from an EMBL/GenBank/DDBJ whole genome shotgun (WGS) entry which is preliminary data.</text>
</comment>
<feature type="domain" description="HTH hxlR-type" evidence="5">
    <location>
        <begin position="10"/>
        <end position="109"/>
    </location>
</feature>
<dbReference type="Proteomes" id="UP000275401">
    <property type="component" value="Unassembled WGS sequence"/>
</dbReference>
<dbReference type="EMBL" id="RIBZ01000282">
    <property type="protein sequence ID" value="RNG20732.1"/>
    <property type="molecule type" value="Genomic_DNA"/>
</dbReference>
<keyword evidence="2" id="KW-0238">DNA-binding</keyword>
<proteinExistence type="predicted"/>
<keyword evidence="7" id="KW-1185">Reference proteome</keyword>
<evidence type="ECO:0000259" key="5">
    <source>
        <dbReference type="PROSITE" id="PS51118"/>
    </source>
</evidence>
<reference evidence="6 7" key="1">
    <citation type="submission" date="2018-11" db="EMBL/GenBank/DDBJ databases">
        <title>The Potential of Streptomyces as Biocontrol Agents against the Tomato grey mould, Botrytis cinerea (Gray mold) Frontiers in Microbiology.</title>
        <authorList>
            <person name="Li D."/>
        </authorList>
    </citation>
    <scope>NUCLEOTIDE SEQUENCE [LARGE SCALE GENOMIC DNA]</scope>
    <source>
        <strain evidence="6 7">NEAU-LD23</strain>
    </source>
</reference>
<dbReference type="GO" id="GO:0003677">
    <property type="term" value="F:DNA binding"/>
    <property type="evidence" value="ECO:0007669"/>
    <property type="project" value="UniProtKB-KW"/>
</dbReference>
<keyword evidence="1" id="KW-0805">Transcription regulation</keyword>
<sequence>MAPRKGPYICGIDAALDVVSGKWKGLVLWELHDHGTRRYAELRRALHGVSEKMLTQHLRQMEEDGLISRKVYAEVPPRVEYSLTEAGAALNEALQPLGEWGRGRIRRDGLGVVDEADTRTPTTPDRMPGARRPVARRQVPASRQPVGRGPTKEPW</sequence>
<evidence type="ECO:0000313" key="6">
    <source>
        <dbReference type="EMBL" id="RNG20732.1"/>
    </source>
</evidence>
<dbReference type="InterPro" id="IPR036390">
    <property type="entry name" value="WH_DNA-bd_sf"/>
</dbReference>
<dbReference type="AlphaFoldDB" id="A0A3M8VSI8"/>
<dbReference type="Gene3D" id="1.10.10.10">
    <property type="entry name" value="Winged helix-like DNA-binding domain superfamily/Winged helix DNA-binding domain"/>
    <property type="match status" value="1"/>
</dbReference>
<dbReference type="InterPro" id="IPR002577">
    <property type="entry name" value="HTH_HxlR"/>
</dbReference>
<dbReference type="InterPro" id="IPR011991">
    <property type="entry name" value="ArsR-like_HTH"/>
</dbReference>
<keyword evidence="3" id="KW-0804">Transcription</keyword>
<evidence type="ECO:0000313" key="7">
    <source>
        <dbReference type="Proteomes" id="UP000275401"/>
    </source>
</evidence>
<name>A0A3M8VSI8_9ACTN</name>
<evidence type="ECO:0000256" key="2">
    <source>
        <dbReference type="ARBA" id="ARBA00023125"/>
    </source>
</evidence>
<evidence type="ECO:0000256" key="3">
    <source>
        <dbReference type="ARBA" id="ARBA00023163"/>
    </source>
</evidence>
<accession>A0A3M8VSI8</accession>
<feature type="compositionally biased region" description="Low complexity" evidence="4">
    <location>
        <begin position="119"/>
        <end position="143"/>
    </location>
</feature>
<dbReference type="PANTHER" id="PTHR33204">
    <property type="entry name" value="TRANSCRIPTIONAL REGULATOR, MARR FAMILY"/>
    <property type="match status" value="1"/>
</dbReference>
<dbReference type="PROSITE" id="PS51118">
    <property type="entry name" value="HTH_HXLR"/>
    <property type="match status" value="1"/>
</dbReference>
<feature type="region of interest" description="Disordered" evidence="4">
    <location>
        <begin position="111"/>
        <end position="155"/>
    </location>
</feature>
<gene>
    <name evidence="6" type="ORF">EEJ42_23220</name>
</gene>
<dbReference type="SUPFAM" id="SSF46785">
    <property type="entry name" value="Winged helix' DNA-binding domain"/>
    <property type="match status" value="1"/>
</dbReference>
<organism evidence="6 7">
    <name type="scientific">Streptomyces botrytidirepellens</name>
    <dbReference type="NCBI Taxonomy" id="2486417"/>
    <lineage>
        <taxon>Bacteria</taxon>
        <taxon>Bacillati</taxon>
        <taxon>Actinomycetota</taxon>
        <taxon>Actinomycetes</taxon>
        <taxon>Kitasatosporales</taxon>
        <taxon>Streptomycetaceae</taxon>
        <taxon>Streptomyces</taxon>
    </lineage>
</organism>
<evidence type="ECO:0000256" key="1">
    <source>
        <dbReference type="ARBA" id="ARBA00023015"/>
    </source>
</evidence>
<dbReference type="Pfam" id="PF01638">
    <property type="entry name" value="HxlR"/>
    <property type="match status" value="1"/>
</dbReference>
<protein>
    <submittedName>
        <fullName evidence="6">Transcriptional regulator</fullName>
    </submittedName>
</protein>
<dbReference type="CDD" id="cd00090">
    <property type="entry name" value="HTH_ARSR"/>
    <property type="match status" value="1"/>
</dbReference>
<dbReference type="InterPro" id="IPR036388">
    <property type="entry name" value="WH-like_DNA-bd_sf"/>
</dbReference>
<evidence type="ECO:0000256" key="4">
    <source>
        <dbReference type="SAM" id="MobiDB-lite"/>
    </source>
</evidence>
<dbReference type="PANTHER" id="PTHR33204:SF29">
    <property type="entry name" value="TRANSCRIPTIONAL REGULATOR"/>
    <property type="match status" value="1"/>
</dbReference>